<evidence type="ECO:0000313" key="3">
    <source>
        <dbReference type="Proteomes" id="UP000078200"/>
    </source>
</evidence>
<keyword evidence="1" id="KW-0812">Transmembrane</keyword>
<evidence type="ECO:0000256" key="1">
    <source>
        <dbReference type="SAM" id="Phobius"/>
    </source>
</evidence>
<keyword evidence="1" id="KW-1133">Transmembrane helix</keyword>
<evidence type="ECO:0000313" key="2">
    <source>
        <dbReference type="EnsemblMetazoa" id="GAUT048812-PA"/>
    </source>
</evidence>
<dbReference type="Proteomes" id="UP000078200">
    <property type="component" value="Unassembled WGS sequence"/>
</dbReference>
<name>A0A1A9VV93_GLOAU</name>
<keyword evidence="1" id="KW-0472">Membrane</keyword>
<keyword evidence="3" id="KW-1185">Reference proteome</keyword>
<reference evidence="2" key="1">
    <citation type="submission" date="2020-05" db="UniProtKB">
        <authorList>
            <consortium name="EnsemblMetazoa"/>
        </authorList>
    </citation>
    <scope>IDENTIFICATION</scope>
    <source>
        <strain evidence="2">TTRI</strain>
    </source>
</reference>
<protein>
    <submittedName>
        <fullName evidence="2">Uncharacterized protein</fullName>
    </submittedName>
</protein>
<accession>A0A1A9VV93</accession>
<feature type="transmembrane region" description="Helical" evidence="1">
    <location>
        <begin position="60"/>
        <end position="78"/>
    </location>
</feature>
<organism evidence="2 3">
    <name type="scientific">Glossina austeni</name>
    <name type="common">Savannah tsetse fly</name>
    <dbReference type="NCBI Taxonomy" id="7395"/>
    <lineage>
        <taxon>Eukaryota</taxon>
        <taxon>Metazoa</taxon>
        <taxon>Ecdysozoa</taxon>
        <taxon>Arthropoda</taxon>
        <taxon>Hexapoda</taxon>
        <taxon>Insecta</taxon>
        <taxon>Pterygota</taxon>
        <taxon>Neoptera</taxon>
        <taxon>Endopterygota</taxon>
        <taxon>Diptera</taxon>
        <taxon>Brachycera</taxon>
        <taxon>Muscomorpha</taxon>
        <taxon>Hippoboscoidea</taxon>
        <taxon>Glossinidae</taxon>
        <taxon>Glossina</taxon>
    </lineage>
</organism>
<dbReference type="AlphaFoldDB" id="A0A1A9VV93"/>
<proteinExistence type="predicted"/>
<dbReference type="EnsemblMetazoa" id="GAUT048812-RA">
    <property type="protein sequence ID" value="GAUT048812-PA"/>
    <property type="gene ID" value="GAUT048812"/>
</dbReference>
<dbReference type="VEuPathDB" id="VectorBase:GAUT048812"/>
<sequence length="103" mass="12098">MKANHLETIPTAYEFLKNFNKQSNILGTETETDTERRTDRANKRHTATKIELLSNVFKQLFFFFFCLLLLLLLLLLLCDSCRSGFCKHLAQFFNVFAEDKKRS</sequence>